<dbReference type="VEuPathDB" id="FungiDB:ASPZODRAFT_166768"/>
<comment type="similarity">
    <text evidence="1">Belongs to the Necrosis inducing protein (NPP1) family.</text>
</comment>
<dbReference type="AlphaFoldDB" id="A0A1L9SH56"/>
<accession>A0A1L9SH56</accession>
<evidence type="ECO:0000313" key="6">
    <source>
        <dbReference type="Proteomes" id="UP000184188"/>
    </source>
</evidence>
<dbReference type="PANTHER" id="PTHR33657:SF8">
    <property type="entry name" value="DOMAIN PROTEIN, PUTATIVE (AFU_ORTHOLOGUE AFUA_5G00600)-RELATED"/>
    <property type="match status" value="1"/>
</dbReference>
<organism evidence="5 6">
    <name type="scientific">Penicilliopsis zonata CBS 506.65</name>
    <dbReference type="NCBI Taxonomy" id="1073090"/>
    <lineage>
        <taxon>Eukaryota</taxon>
        <taxon>Fungi</taxon>
        <taxon>Dikarya</taxon>
        <taxon>Ascomycota</taxon>
        <taxon>Pezizomycotina</taxon>
        <taxon>Eurotiomycetes</taxon>
        <taxon>Eurotiomycetidae</taxon>
        <taxon>Eurotiales</taxon>
        <taxon>Aspergillaceae</taxon>
        <taxon>Penicilliopsis</taxon>
    </lineage>
</organism>
<name>A0A1L9SH56_9EURO</name>
<dbReference type="PIRSF" id="PIRSF029958">
    <property type="entry name" value="Necrosis-inducing_protein"/>
    <property type="match status" value="1"/>
</dbReference>
<evidence type="ECO:0000256" key="1">
    <source>
        <dbReference type="ARBA" id="ARBA00009520"/>
    </source>
</evidence>
<dbReference type="InterPro" id="IPR008701">
    <property type="entry name" value="NPP1"/>
</dbReference>
<feature type="region of interest" description="Disordered" evidence="3">
    <location>
        <begin position="64"/>
        <end position="87"/>
    </location>
</feature>
<dbReference type="Pfam" id="PF05630">
    <property type="entry name" value="NPP1"/>
    <property type="match status" value="1"/>
</dbReference>
<feature type="chain" id="PRO_5013132351" evidence="4">
    <location>
        <begin position="20"/>
        <end position="242"/>
    </location>
</feature>
<proteinExistence type="inferred from homology"/>
<dbReference type="RefSeq" id="XP_022581042.1">
    <property type="nucleotide sequence ID" value="XM_022726782.1"/>
</dbReference>
<dbReference type="EMBL" id="KV878342">
    <property type="protein sequence ID" value="OJJ46532.1"/>
    <property type="molecule type" value="Genomic_DNA"/>
</dbReference>
<dbReference type="Proteomes" id="UP000184188">
    <property type="component" value="Unassembled WGS sequence"/>
</dbReference>
<keyword evidence="4" id="KW-0732">Signal</keyword>
<dbReference type="PANTHER" id="PTHR33657">
    <property type="entry name" value="DOMAIN PROTEIN, PUTATIVE (AFU_ORTHOLOGUE AFUA_5G00600)-RELATED"/>
    <property type="match status" value="1"/>
</dbReference>
<evidence type="ECO:0000313" key="5">
    <source>
        <dbReference type="EMBL" id="OJJ46532.1"/>
    </source>
</evidence>
<evidence type="ECO:0000256" key="3">
    <source>
        <dbReference type="SAM" id="MobiDB-lite"/>
    </source>
</evidence>
<evidence type="ECO:0000256" key="2">
    <source>
        <dbReference type="ARBA" id="ARBA00023026"/>
    </source>
</evidence>
<feature type="signal peptide" evidence="4">
    <location>
        <begin position="1"/>
        <end position="19"/>
    </location>
</feature>
<feature type="compositionally biased region" description="Low complexity" evidence="3">
    <location>
        <begin position="66"/>
        <end position="82"/>
    </location>
</feature>
<reference evidence="6" key="1">
    <citation type="journal article" date="2017" name="Genome Biol.">
        <title>Comparative genomics reveals high biological diversity and specific adaptations in the industrially and medically important fungal genus Aspergillus.</title>
        <authorList>
            <person name="de Vries R.P."/>
            <person name="Riley R."/>
            <person name="Wiebenga A."/>
            <person name="Aguilar-Osorio G."/>
            <person name="Amillis S."/>
            <person name="Uchima C.A."/>
            <person name="Anderluh G."/>
            <person name="Asadollahi M."/>
            <person name="Askin M."/>
            <person name="Barry K."/>
            <person name="Battaglia E."/>
            <person name="Bayram O."/>
            <person name="Benocci T."/>
            <person name="Braus-Stromeyer S.A."/>
            <person name="Caldana C."/>
            <person name="Canovas D."/>
            <person name="Cerqueira G.C."/>
            <person name="Chen F."/>
            <person name="Chen W."/>
            <person name="Choi C."/>
            <person name="Clum A."/>
            <person name="Dos Santos R.A."/>
            <person name="Damasio A.R."/>
            <person name="Diallinas G."/>
            <person name="Emri T."/>
            <person name="Fekete E."/>
            <person name="Flipphi M."/>
            <person name="Freyberg S."/>
            <person name="Gallo A."/>
            <person name="Gournas C."/>
            <person name="Habgood R."/>
            <person name="Hainaut M."/>
            <person name="Harispe M.L."/>
            <person name="Henrissat B."/>
            <person name="Hilden K.S."/>
            <person name="Hope R."/>
            <person name="Hossain A."/>
            <person name="Karabika E."/>
            <person name="Karaffa L."/>
            <person name="Karanyi Z."/>
            <person name="Krasevec N."/>
            <person name="Kuo A."/>
            <person name="Kusch H."/>
            <person name="LaButti K."/>
            <person name="Lagendijk E.L."/>
            <person name="Lapidus A."/>
            <person name="Levasseur A."/>
            <person name="Lindquist E."/>
            <person name="Lipzen A."/>
            <person name="Logrieco A.F."/>
            <person name="MacCabe A."/>
            <person name="Maekelae M.R."/>
            <person name="Malavazi I."/>
            <person name="Melin P."/>
            <person name="Meyer V."/>
            <person name="Mielnichuk N."/>
            <person name="Miskei M."/>
            <person name="Molnar A.P."/>
            <person name="Mule G."/>
            <person name="Ngan C.Y."/>
            <person name="Orejas M."/>
            <person name="Orosz E."/>
            <person name="Ouedraogo J.P."/>
            <person name="Overkamp K.M."/>
            <person name="Park H.-S."/>
            <person name="Perrone G."/>
            <person name="Piumi F."/>
            <person name="Punt P.J."/>
            <person name="Ram A.F."/>
            <person name="Ramon A."/>
            <person name="Rauscher S."/>
            <person name="Record E."/>
            <person name="Riano-Pachon D.M."/>
            <person name="Robert V."/>
            <person name="Roehrig J."/>
            <person name="Ruller R."/>
            <person name="Salamov A."/>
            <person name="Salih N.S."/>
            <person name="Samson R.A."/>
            <person name="Sandor E."/>
            <person name="Sanguinetti M."/>
            <person name="Schuetze T."/>
            <person name="Sepcic K."/>
            <person name="Shelest E."/>
            <person name="Sherlock G."/>
            <person name="Sophianopoulou V."/>
            <person name="Squina F.M."/>
            <person name="Sun H."/>
            <person name="Susca A."/>
            <person name="Todd R.B."/>
            <person name="Tsang A."/>
            <person name="Unkles S.E."/>
            <person name="van de Wiele N."/>
            <person name="van Rossen-Uffink D."/>
            <person name="Oliveira J.V."/>
            <person name="Vesth T.C."/>
            <person name="Visser J."/>
            <person name="Yu J.-H."/>
            <person name="Zhou M."/>
            <person name="Andersen M.R."/>
            <person name="Archer D.B."/>
            <person name="Baker S.E."/>
            <person name="Benoit I."/>
            <person name="Brakhage A.A."/>
            <person name="Braus G.H."/>
            <person name="Fischer R."/>
            <person name="Frisvad J.C."/>
            <person name="Goldman G.H."/>
            <person name="Houbraken J."/>
            <person name="Oakley B."/>
            <person name="Pocsi I."/>
            <person name="Scazzocchio C."/>
            <person name="Seiboth B."/>
            <person name="vanKuyk P.A."/>
            <person name="Wortman J."/>
            <person name="Dyer P.S."/>
            <person name="Grigoriev I.V."/>
        </authorList>
    </citation>
    <scope>NUCLEOTIDE SEQUENCE [LARGE SCALE GENOMIC DNA]</scope>
    <source>
        <strain evidence="6">CBS 506.65</strain>
    </source>
</reference>
<keyword evidence="6" id="KW-1185">Reference proteome</keyword>
<dbReference type="STRING" id="1073090.A0A1L9SH56"/>
<protein>
    <submittedName>
        <fullName evidence="5">Uncharacterized protein</fullName>
    </submittedName>
</protein>
<sequence>MHASKLLLLPAVWAGLSMAASQVAHDSLRALPQNLDNSATSNAVRTFQPSLYIDSGCQPYPAIDAEGNWSGGENPSGSPSGGCRDQSKAQVYERGGWHNGAYGIMYTWYMPKDQGGGSLGITGHRHDWEGIVVWVKNPAVANPTVLGIATSAHGKFPEKLPGALKDVMPGTSHPKIKYYQDTAVVGTHSVHTTGNEGRYQPIIGWDFMNANMKNTLNTVNWGNANCPINDANFANNLAKAAL</sequence>
<gene>
    <name evidence="5" type="ORF">ASPZODRAFT_166768</name>
</gene>
<dbReference type="GeneID" id="34613246"/>
<keyword evidence="2" id="KW-0843">Virulence</keyword>
<dbReference type="OrthoDB" id="89086at2759"/>
<evidence type="ECO:0000256" key="4">
    <source>
        <dbReference type="SAM" id="SignalP"/>
    </source>
</evidence>